<proteinExistence type="predicted"/>
<evidence type="ECO:0008006" key="3">
    <source>
        <dbReference type="Google" id="ProtNLM"/>
    </source>
</evidence>
<name>A0A9P0J7T7_APHGO</name>
<dbReference type="EMBL" id="OU899036">
    <property type="protein sequence ID" value="CAH1731978.1"/>
    <property type="molecule type" value="Genomic_DNA"/>
</dbReference>
<dbReference type="Proteomes" id="UP001154329">
    <property type="component" value="Chromosome 3"/>
</dbReference>
<dbReference type="AlphaFoldDB" id="A0A9P0J7T7"/>
<sequence length="160" mass="18405">MGILSEITVESNNLDSLMSAADFQKHTLSSLTHIRFEVNNLASTQQIIATNEALMGNANKTLLSSSFNNDVNNFEINDIFPIEMDVHHEEFESKIKNNENDFKSLLIRKLCLLVTTKSLGDSVRRIMSRMFHDYILQKYSTYGFKKKKTFCLIGVISYYY</sequence>
<organism evidence="1 2">
    <name type="scientific">Aphis gossypii</name>
    <name type="common">Cotton aphid</name>
    <dbReference type="NCBI Taxonomy" id="80765"/>
    <lineage>
        <taxon>Eukaryota</taxon>
        <taxon>Metazoa</taxon>
        <taxon>Ecdysozoa</taxon>
        <taxon>Arthropoda</taxon>
        <taxon>Hexapoda</taxon>
        <taxon>Insecta</taxon>
        <taxon>Pterygota</taxon>
        <taxon>Neoptera</taxon>
        <taxon>Paraneoptera</taxon>
        <taxon>Hemiptera</taxon>
        <taxon>Sternorrhyncha</taxon>
        <taxon>Aphidomorpha</taxon>
        <taxon>Aphidoidea</taxon>
        <taxon>Aphididae</taxon>
        <taxon>Aphidini</taxon>
        <taxon>Aphis</taxon>
        <taxon>Aphis</taxon>
    </lineage>
</organism>
<protein>
    <recommendedName>
        <fullName evidence="3">DUF4806 domain-containing protein</fullName>
    </recommendedName>
</protein>
<evidence type="ECO:0000313" key="2">
    <source>
        <dbReference type="Proteomes" id="UP001154329"/>
    </source>
</evidence>
<reference evidence="1" key="2">
    <citation type="submission" date="2022-10" db="EMBL/GenBank/DDBJ databases">
        <authorList>
            <consortium name="ENA_rothamsted_submissions"/>
            <consortium name="culmorum"/>
            <person name="King R."/>
        </authorList>
    </citation>
    <scope>NUCLEOTIDE SEQUENCE</scope>
</reference>
<evidence type="ECO:0000313" key="1">
    <source>
        <dbReference type="EMBL" id="CAH1731978.1"/>
    </source>
</evidence>
<gene>
    <name evidence="1" type="ORF">APHIGO_LOCUS8580</name>
</gene>
<reference evidence="1" key="1">
    <citation type="submission" date="2022-02" db="EMBL/GenBank/DDBJ databases">
        <authorList>
            <person name="King R."/>
        </authorList>
    </citation>
    <scope>NUCLEOTIDE SEQUENCE</scope>
</reference>
<accession>A0A9P0J7T7</accession>
<keyword evidence="2" id="KW-1185">Reference proteome</keyword>